<dbReference type="GO" id="GO:0004045">
    <property type="term" value="F:peptidyl-tRNA hydrolase activity"/>
    <property type="evidence" value="ECO:0007669"/>
    <property type="project" value="UniProtKB-EC"/>
</dbReference>
<dbReference type="PANTHER" id="PTHR47814">
    <property type="entry name" value="PEPTIDYL-TRNA HYDROLASE ARFB"/>
    <property type="match status" value="1"/>
</dbReference>
<gene>
    <name evidence="3" type="primary">arfB</name>
    <name evidence="3" type="ORF">KPL78_26980</name>
</gene>
<dbReference type="EC" id="3.1.1.29" evidence="3"/>
<keyword evidence="4" id="KW-1185">Reference proteome</keyword>
<feature type="compositionally biased region" description="Basic residues" evidence="1">
    <location>
        <begin position="126"/>
        <end position="135"/>
    </location>
</feature>
<dbReference type="NCBIfam" id="NF006718">
    <property type="entry name" value="PRK09256.1"/>
    <property type="match status" value="1"/>
</dbReference>
<dbReference type="Proteomes" id="UP001196565">
    <property type="component" value="Unassembled WGS sequence"/>
</dbReference>
<protein>
    <submittedName>
        <fullName evidence="3">Aminoacyl-tRNA hydrolase</fullName>
        <ecNumber evidence="3">3.1.1.29</ecNumber>
    </submittedName>
</protein>
<evidence type="ECO:0000313" key="4">
    <source>
        <dbReference type="Proteomes" id="UP001196565"/>
    </source>
</evidence>
<dbReference type="PANTHER" id="PTHR47814:SF1">
    <property type="entry name" value="PEPTIDYL-TRNA HYDROLASE ARFB"/>
    <property type="match status" value="1"/>
</dbReference>
<comment type="caution">
    <text evidence="3">The sequence shown here is derived from an EMBL/GenBank/DDBJ whole genome shotgun (WGS) entry which is preliminary data.</text>
</comment>
<dbReference type="EMBL" id="JAHYBZ010000012">
    <property type="protein sequence ID" value="MBW6401525.1"/>
    <property type="molecule type" value="Genomic_DNA"/>
</dbReference>
<dbReference type="InterPro" id="IPR000352">
    <property type="entry name" value="Pep_chain_release_fac_I"/>
</dbReference>
<sequence length="141" mass="15621">MIRVTGRISLDESEISEDFLRASGPGGQNVNKLETAVQLRFAAMASPNLSDAVKARLATLAGRRMTKDGVLVITAQRHRTRERNREDALDRLLVLIREAATPPPPPRKATKPTLGSQKRRLESKTRRGTTKKLRSGRPGEE</sequence>
<dbReference type="Pfam" id="PF00472">
    <property type="entry name" value="RF-1"/>
    <property type="match status" value="1"/>
</dbReference>
<dbReference type="PROSITE" id="PS00745">
    <property type="entry name" value="RF_PROK_I"/>
    <property type="match status" value="1"/>
</dbReference>
<dbReference type="SUPFAM" id="SSF110916">
    <property type="entry name" value="Peptidyl-tRNA hydrolase domain-like"/>
    <property type="match status" value="1"/>
</dbReference>
<accession>A0ABS7AJJ7</accession>
<feature type="domain" description="Prokaryotic-type class I peptide chain release factors" evidence="2">
    <location>
        <begin position="21"/>
        <end position="37"/>
    </location>
</feature>
<dbReference type="Gene3D" id="3.30.160.20">
    <property type="match status" value="1"/>
</dbReference>
<organism evidence="3 4">
    <name type="scientific">Roseomonas alba</name>
    <dbReference type="NCBI Taxonomy" id="2846776"/>
    <lineage>
        <taxon>Bacteria</taxon>
        <taxon>Pseudomonadati</taxon>
        <taxon>Pseudomonadota</taxon>
        <taxon>Alphaproteobacteria</taxon>
        <taxon>Acetobacterales</taxon>
        <taxon>Roseomonadaceae</taxon>
        <taxon>Roseomonas</taxon>
    </lineage>
</organism>
<feature type="region of interest" description="Disordered" evidence="1">
    <location>
        <begin position="97"/>
        <end position="141"/>
    </location>
</feature>
<name>A0ABS7AJJ7_9PROT</name>
<reference evidence="3 4" key="1">
    <citation type="submission" date="2021-07" db="EMBL/GenBank/DDBJ databases">
        <authorList>
            <person name="So Y."/>
        </authorList>
    </citation>
    <scope>NUCLEOTIDE SEQUENCE [LARGE SCALE GENOMIC DNA]</scope>
    <source>
        <strain evidence="3 4">HJA6</strain>
    </source>
</reference>
<evidence type="ECO:0000259" key="2">
    <source>
        <dbReference type="PROSITE" id="PS00745"/>
    </source>
</evidence>
<proteinExistence type="predicted"/>
<evidence type="ECO:0000256" key="1">
    <source>
        <dbReference type="SAM" id="MobiDB-lite"/>
    </source>
</evidence>
<keyword evidence="3" id="KW-0378">Hydrolase</keyword>
<evidence type="ECO:0000313" key="3">
    <source>
        <dbReference type="EMBL" id="MBW6401525.1"/>
    </source>
</evidence>
<dbReference type="RefSeq" id="WP_219766258.1">
    <property type="nucleotide sequence ID" value="NZ_JAHYBZ010000012.1"/>
</dbReference>